<sequence length="207" mass="23529">MELNERDIDWQKDAPTLVAIGKAIPFTLPAQYFEELTHTINARVLIDCQSFNQNGFRIPHNYFEESRSQIEERISVGNIKALAPTHGFTMPEGYFTELSDRINARVQESSKRDIPIRKLYTSWFSYAAAACVTVMIATGIYFSSNTENFNEQLSEVPDQEIINYLQAHSTAGDTPFIIEHLNPEELDQVTPDVSADDLELYIESTTL</sequence>
<dbReference type="RefSeq" id="WP_079700663.1">
    <property type="nucleotide sequence ID" value="NZ_FUYR01000001.1"/>
</dbReference>
<name>A0A1T5A0A5_9SPHI</name>
<feature type="transmembrane region" description="Helical" evidence="1">
    <location>
        <begin position="119"/>
        <end position="142"/>
    </location>
</feature>
<dbReference type="STRING" id="572036.SAMN05661099_0155"/>
<gene>
    <name evidence="2" type="ORF">SAMN05661099_0155</name>
</gene>
<keyword evidence="1" id="KW-0812">Transmembrane</keyword>
<keyword evidence="1" id="KW-0472">Membrane</keyword>
<evidence type="ECO:0000313" key="3">
    <source>
        <dbReference type="Proteomes" id="UP000189981"/>
    </source>
</evidence>
<accession>A0A1T5A0A5</accession>
<dbReference type="EMBL" id="FUYR01000001">
    <property type="protein sequence ID" value="SKB28285.1"/>
    <property type="molecule type" value="Genomic_DNA"/>
</dbReference>
<proteinExistence type="predicted"/>
<reference evidence="3" key="1">
    <citation type="submission" date="2017-02" db="EMBL/GenBank/DDBJ databases">
        <authorList>
            <person name="Varghese N."/>
            <person name="Submissions S."/>
        </authorList>
    </citation>
    <scope>NUCLEOTIDE SEQUENCE [LARGE SCALE GENOMIC DNA]</scope>
    <source>
        <strain evidence="3">DSM 22385</strain>
    </source>
</reference>
<evidence type="ECO:0000256" key="1">
    <source>
        <dbReference type="SAM" id="Phobius"/>
    </source>
</evidence>
<dbReference type="AlphaFoldDB" id="A0A1T5A0A5"/>
<keyword evidence="1" id="KW-1133">Transmembrane helix</keyword>
<dbReference type="Proteomes" id="UP000189981">
    <property type="component" value="Unassembled WGS sequence"/>
</dbReference>
<evidence type="ECO:0000313" key="2">
    <source>
        <dbReference type="EMBL" id="SKB28285.1"/>
    </source>
</evidence>
<keyword evidence="3" id="KW-1185">Reference proteome</keyword>
<protein>
    <submittedName>
        <fullName evidence="2">Uncharacterized protein</fullName>
    </submittedName>
</protein>
<dbReference type="OrthoDB" id="677448at2"/>
<organism evidence="2 3">
    <name type="scientific">Daejeonella lutea</name>
    <dbReference type="NCBI Taxonomy" id="572036"/>
    <lineage>
        <taxon>Bacteria</taxon>
        <taxon>Pseudomonadati</taxon>
        <taxon>Bacteroidota</taxon>
        <taxon>Sphingobacteriia</taxon>
        <taxon>Sphingobacteriales</taxon>
        <taxon>Sphingobacteriaceae</taxon>
        <taxon>Daejeonella</taxon>
    </lineage>
</organism>